<dbReference type="Pfam" id="PF01464">
    <property type="entry name" value="SLT"/>
    <property type="match status" value="1"/>
</dbReference>
<dbReference type="PROSITE" id="PS51782">
    <property type="entry name" value="LYSM"/>
    <property type="match status" value="2"/>
</dbReference>
<reference evidence="4 5" key="1">
    <citation type="submission" date="2018-05" db="EMBL/GenBank/DDBJ databases">
        <title>Flavobacterium sp. MEBiC07310.</title>
        <authorList>
            <person name="Baek K."/>
        </authorList>
    </citation>
    <scope>NUCLEOTIDE SEQUENCE [LARGE SCALE GENOMIC DNA]</scope>
    <source>
        <strain evidence="4 5">MEBiC07310</strain>
    </source>
</reference>
<evidence type="ECO:0000256" key="2">
    <source>
        <dbReference type="SAM" id="SignalP"/>
    </source>
</evidence>
<evidence type="ECO:0000313" key="5">
    <source>
        <dbReference type="Proteomes" id="UP000245429"/>
    </source>
</evidence>
<name>A0A2U8QUZ3_9FLAO</name>
<dbReference type="InterPro" id="IPR018392">
    <property type="entry name" value="LysM"/>
</dbReference>
<dbReference type="Pfam" id="PF01476">
    <property type="entry name" value="LysM"/>
    <property type="match status" value="2"/>
</dbReference>
<sequence>MKKIKLSALIIMAALSSFAQEKELNEPNLELPKLSYLDSLKSTFVNHNTSTCIDERWMAELSNDEIFEEMLTDVVTTDIDSTVTFDLSTDLLKERLKSLDAKSPFNVEYTPALENVIKAFLKNRKSSFERLMAISEYYFPMFEEHLDKYNVPLEIKYLAIVESALNPKARSRVGATGLWQFMYPTGKQYNLEVNSYVDERYDPLKATEAACQYLSNLYDIFGDWSLVLASYNAGPGNVSKAIRRSGGSQNYWNIRRNLPRETANYVPAFLATMYIYEYHKEHAIKPNKAPVTYFETDTIAVKREMTFQQVSDILDIPVEQIEFLNPIYKIQVIPFSTEKAHFLRLPKNKIGLFVSNEEKIYAYVEHLDEQKEKVSTSNSALADANLNRSLIYHKIRSGESIGLIAQKYNTSVSNIKRWNNLRGNMIHAGKTLKIYTNDYSSSSRSANSVADGYYIVKRGDSLYSIAKKFPGISADNLKKWNDISGDNIKPGMKLKING</sequence>
<dbReference type="Gene3D" id="1.10.530.10">
    <property type="match status" value="1"/>
</dbReference>
<gene>
    <name evidence="4" type="ORF">DI487_06900</name>
</gene>
<keyword evidence="5" id="KW-1185">Reference proteome</keyword>
<dbReference type="SUPFAM" id="SSF54106">
    <property type="entry name" value="LysM domain"/>
    <property type="match status" value="2"/>
</dbReference>
<dbReference type="SMART" id="SM00257">
    <property type="entry name" value="LysM"/>
    <property type="match status" value="2"/>
</dbReference>
<dbReference type="KEGG" id="fse:DI487_06900"/>
<dbReference type="GO" id="GO:0008933">
    <property type="term" value="F:peptidoglycan lytic transglycosylase activity"/>
    <property type="evidence" value="ECO:0007669"/>
    <property type="project" value="InterPro"/>
</dbReference>
<dbReference type="InterPro" id="IPR008258">
    <property type="entry name" value="Transglycosylase_SLT_dom_1"/>
</dbReference>
<feature type="chain" id="PRO_5016048909" evidence="2">
    <location>
        <begin position="20"/>
        <end position="498"/>
    </location>
</feature>
<comment type="similarity">
    <text evidence="1">Belongs to the transglycosylase Slt family.</text>
</comment>
<protein>
    <submittedName>
        <fullName evidence="4">Lytic transglycosylase</fullName>
    </submittedName>
</protein>
<dbReference type="PROSITE" id="PS00922">
    <property type="entry name" value="TRANSGLYCOSYLASE"/>
    <property type="match status" value="1"/>
</dbReference>
<feature type="domain" description="LysM" evidence="3">
    <location>
        <begin position="391"/>
        <end position="434"/>
    </location>
</feature>
<dbReference type="PANTHER" id="PTHR37423:SF2">
    <property type="entry name" value="MEMBRANE-BOUND LYTIC MUREIN TRANSGLYCOSYLASE C"/>
    <property type="match status" value="1"/>
</dbReference>
<dbReference type="CDD" id="cd16894">
    <property type="entry name" value="MltD-like"/>
    <property type="match status" value="1"/>
</dbReference>
<dbReference type="AlphaFoldDB" id="A0A2U8QUZ3"/>
<dbReference type="InterPro" id="IPR023346">
    <property type="entry name" value="Lysozyme-like_dom_sf"/>
</dbReference>
<dbReference type="InterPro" id="IPR036779">
    <property type="entry name" value="LysM_dom_sf"/>
</dbReference>
<keyword evidence="2" id="KW-0732">Signal</keyword>
<evidence type="ECO:0000313" key="4">
    <source>
        <dbReference type="EMBL" id="AWM13615.1"/>
    </source>
</evidence>
<dbReference type="CDD" id="cd00118">
    <property type="entry name" value="LysM"/>
    <property type="match status" value="2"/>
</dbReference>
<evidence type="ECO:0000259" key="3">
    <source>
        <dbReference type="PROSITE" id="PS51782"/>
    </source>
</evidence>
<dbReference type="RefSeq" id="WP_109568983.1">
    <property type="nucleotide sequence ID" value="NZ_CP029463.1"/>
</dbReference>
<proteinExistence type="inferred from homology"/>
<dbReference type="SUPFAM" id="SSF53955">
    <property type="entry name" value="Lysozyme-like"/>
    <property type="match status" value="1"/>
</dbReference>
<accession>A0A2U8QUZ3</accession>
<dbReference type="OrthoDB" id="9815002at2"/>
<dbReference type="EMBL" id="CP029463">
    <property type="protein sequence ID" value="AWM13615.1"/>
    <property type="molecule type" value="Genomic_DNA"/>
</dbReference>
<dbReference type="InterPro" id="IPR000189">
    <property type="entry name" value="Transglyc_AS"/>
</dbReference>
<dbReference type="PANTHER" id="PTHR37423">
    <property type="entry name" value="SOLUBLE LYTIC MUREIN TRANSGLYCOSYLASE-RELATED"/>
    <property type="match status" value="1"/>
</dbReference>
<feature type="signal peptide" evidence="2">
    <location>
        <begin position="1"/>
        <end position="19"/>
    </location>
</feature>
<dbReference type="GO" id="GO:0016020">
    <property type="term" value="C:membrane"/>
    <property type="evidence" value="ECO:0007669"/>
    <property type="project" value="InterPro"/>
</dbReference>
<dbReference type="Proteomes" id="UP000245429">
    <property type="component" value="Chromosome"/>
</dbReference>
<evidence type="ECO:0000256" key="1">
    <source>
        <dbReference type="ARBA" id="ARBA00007734"/>
    </source>
</evidence>
<dbReference type="GO" id="GO:0000270">
    <property type="term" value="P:peptidoglycan metabolic process"/>
    <property type="evidence" value="ECO:0007669"/>
    <property type="project" value="InterPro"/>
</dbReference>
<feature type="domain" description="LysM" evidence="3">
    <location>
        <begin position="452"/>
        <end position="496"/>
    </location>
</feature>
<dbReference type="Gene3D" id="3.10.350.10">
    <property type="entry name" value="LysM domain"/>
    <property type="match status" value="2"/>
</dbReference>
<organism evidence="4 5">
    <name type="scientific">Flavobacterium sediminis</name>
    <dbReference type="NCBI Taxonomy" id="2201181"/>
    <lineage>
        <taxon>Bacteria</taxon>
        <taxon>Pseudomonadati</taxon>
        <taxon>Bacteroidota</taxon>
        <taxon>Flavobacteriia</taxon>
        <taxon>Flavobacteriales</taxon>
        <taxon>Flavobacteriaceae</taxon>
        <taxon>Flavobacterium</taxon>
    </lineage>
</organism>